<accession>A0A4Y9XL66</accession>
<feature type="compositionally biased region" description="Basic and acidic residues" evidence="1">
    <location>
        <begin position="96"/>
        <end position="107"/>
    </location>
</feature>
<dbReference type="AlphaFoldDB" id="A0A4Y9XL66"/>
<evidence type="ECO:0000313" key="2">
    <source>
        <dbReference type="EMBL" id="TFY50785.1"/>
    </source>
</evidence>
<feature type="region of interest" description="Disordered" evidence="1">
    <location>
        <begin position="1"/>
        <end position="153"/>
    </location>
</feature>
<feature type="compositionally biased region" description="Low complexity" evidence="1">
    <location>
        <begin position="86"/>
        <end position="95"/>
    </location>
</feature>
<feature type="compositionally biased region" description="Acidic residues" evidence="1">
    <location>
        <begin position="22"/>
        <end position="34"/>
    </location>
</feature>
<proteinExistence type="predicted"/>
<protein>
    <submittedName>
        <fullName evidence="2">Uncharacterized protein</fullName>
    </submittedName>
</protein>
<feature type="compositionally biased region" description="Polar residues" evidence="1">
    <location>
        <begin position="123"/>
        <end position="132"/>
    </location>
</feature>
<name>A0A4Y9XL66_9AGAM</name>
<comment type="caution">
    <text evidence="2">The sequence shown here is derived from an EMBL/GenBank/DDBJ whole genome shotgun (WGS) entry which is preliminary data.</text>
</comment>
<feature type="compositionally biased region" description="Acidic residues" evidence="1">
    <location>
        <begin position="133"/>
        <end position="143"/>
    </location>
</feature>
<sequence length="153" mass="17810">MSGHPTDTQSTWYDAGEQTLYGDEDSIEIDDENPEPTNPFFPYSPSRQEAGYHNFLLHQLHEQQLESERLQKEIEEQEQAEKRAQEQAAMHAQAQAEKHAQEQERGDSIISSQSEENEEELTMGTSNRIQTSQEEERELEIDMEMPPPSQYRR</sequence>
<gene>
    <name evidence="2" type="ORF">EVG20_g11329</name>
</gene>
<dbReference type="EMBL" id="SEOQ01001702">
    <property type="protein sequence ID" value="TFY50785.1"/>
    <property type="molecule type" value="Genomic_DNA"/>
</dbReference>
<organism evidence="2 3">
    <name type="scientific">Dentipellis fragilis</name>
    <dbReference type="NCBI Taxonomy" id="205917"/>
    <lineage>
        <taxon>Eukaryota</taxon>
        <taxon>Fungi</taxon>
        <taxon>Dikarya</taxon>
        <taxon>Basidiomycota</taxon>
        <taxon>Agaricomycotina</taxon>
        <taxon>Agaricomycetes</taxon>
        <taxon>Russulales</taxon>
        <taxon>Hericiaceae</taxon>
        <taxon>Dentipellis</taxon>
    </lineage>
</organism>
<reference evidence="2 3" key="1">
    <citation type="submission" date="2019-02" db="EMBL/GenBank/DDBJ databases">
        <title>Genome sequencing of the rare red list fungi Dentipellis fragilis.</title>
        <authorList>
            <person name="Buettner E."/>
            <person name="Kellner H."/>
        </authorList>
    </citation>
    <scope>NUCLEOTIDE SEQUENCE [LARGE SCALE GENOMIC DNA]</scope>
    <source>
        <strain evidence="2 3">DSM 105465</strain>
    </source>
</reference>
<feature type="compositionally biased region" description="Polar residues" evidence="1">
    <location>
        <begin position="1"/>
        <end position="12"/>
    </location>
</feature>
<keyword evidence="3" id="KW-1185">Reference proteome</keyword>
<evidence type="ECO:0000313" key="3">
    <source>
        <dbReference type="Proteomes" id="UP000298327"/>
    </source>
</evidence>
<evidence type="ECO:0000256" key="1">
    <source>
        <dbReference type="SAM" id="MobiDB-lite"/>
    </source>
</evidence>
<feature type="compositionally biased region" description="Basic and acidic residues" evidence="1">
    <location>
        <begin position="59"/>
        <end position="85"/>
    </location>
</feature>
<dbReference type="Proteomes" id="UP000298327">
    <property type="component" value="Unassembled WGS sequence"/>
</dbReference>
<dbReference type="OrthoDB" id="3317127at2759"/>